<dbReference type="Proteomes" id="UP000288805">
    <property type="component" value="Unassembled WGS sequence"/>
</dbReference>
<reference evidence="1 2" key="1">
    <citation type="journal article" date="2018" name="PLoS Genet.">
        <title>Population sequencing reveals clonal diversity and ancestral inbreeding in the grapevine cultivar Chardonnay.</title>
        <authorList>
            <person name="Roach M.J."/>
            <person name="Johnson D.L."/>
            <person name="Bohlmann J."/>
            <person name="van Vuuren H.J."/>
            <person name="Jones S.J."/>
            <person name="Pretorius I.S."/>
            <person name="Schmidt S.A."/>
            <person name="Borneman A.R."/>
        </authorList>
    </citation>
    <scope>NUCLEOTIDE SEQUENCE [LARGE SCALE GENOMIC DNA]</scope>
    <source>
        <strain evidence="2">cv. Chardonnay</strain>
        <tissue evidence="1">Leaf</tissue>
    </source>
</reference>
<accession>A0A438HK33</accession>
<proteinExistence type="predicted"/>
<evidence type="ECO:0000313" key="2">
    <source>
        <dbReference type="Proteomes" id="UP000288805"/>
    </source>
</evidence>
<gene>
    <name evidence="1" type="ORF">CK203_048606</name>
</gene>
<name>A0A438HK33_VITVI</name>
<organism evidence="1 2">
    <name type="scientific">Vitis vinifera</name>
    <name type="common">Grape</name>
    <dbReference type="NCBI Taxonomy" id="29760"/>
    <lineage>
        <taxon>Eukaryota</taxon>
        <taxon>Viridiplantae</taxon>
        <taxon>Streptophyta</taxon>
        <taxon>Embryophyta</taxon>
        <taxon>Tracheophyta</taxon>
        <taxon>Spermatophyta</taxon>
        <taxon>Magnoliopsida</taxon>
        <taxon>eudicotyledons</taxon>
        <taxon>Gunneridae</taxon>
        <taxon>Pentapetalae</taxon>
        <taxon>rosids</taxon>
        <taxon>Vitales</taxon>
        <taxon>Vitaceae</taxon>
        <taxon>Viteae</taxon>
        <taxon>Vitis</taxon>
    </lineage>
</organism>
<dbReference type="EMBL" id="QGNW01000211">
    <property type="protein sequence ID" value="RVW84833.1"/>
    <property type="molecule type" value="Genomic_DNA"/>
</dbReference>
<protein>
    <submittedName>
        <fullName evidence="1">Uncharacterized protein</fullName>
    </submittedName>
</protein>
<dbReference type="AlphaFoldDB" id="A0A438HK33"/>
<comment type="caution">
    <text evidence="1">The sequence shown here is derived from an EMBL/GenBank/DDBJ whole genome shotgun (WGS) entry which is preliminary data.</text>
</comment>
<evidence type="ECO:0000313" key="1">
    <source>
        <dbReference type="EMBL" id="RVW84833.1"/>
    </source>
</evidence>
<sequence length="102" mass="11153">MESPEGGALFLGKPSLGVSGGEQQKWLQTGCAISLPTPPDPASSSTGRQVWKRSPINLCAPRPPRIKYITSRGGQRKVRVWVRAEVGCGWNLLPRCLNFHID</sequence>